<evidence type="ECO:0000259" key="4">
    <source>
        <dbReference type="SMART" id="SM01328"/>
    </source>
</evidence>
<protein>
    <recommendedName>
        <fullName evidence="4">3CxxC-type domain-containing protein</fullName>
    </recommendedName>
</protein>
<evidence type="ECO:0000313" key="5">
    <source>
        <dbReference type="EMBL" id="CAF9933041.1"/>
    </source>
</evidence>
<keyword evidence="3" id="KW-0862">Zinc</keyword>
<evidence type="ECO:0000256" key="2">
    <source>
        <dbReference type="ARBA" id="ARBA00022771"/>
    </source>
</evidence>
<dbReference type="Proteomes" id="UP000664169">
    <property type="component" value="Unassembled WGS sequence"/>
</dbReference>
<gene>
    <name evidence="5" type="ORF">GOMPHAMPRED_007132</name>
</gene>
<dbReference type="GO" id="GO:0008270">
    <property type="term" value="F:zinc ion binding"/>
    <property type="evidence" value="ECO:0007669"/>
    <property type="project" value="UniProtKB-KW"/>
</dbReference>
<evidence type="ECO:0000313" key="6">
    <source>
        <dbReference type="Proteomes" id="UP000664169"/>
    </source>
</evidence>
<reference evidence="5" key="1">
    <citation type="submission" date="2021-03" db="EMBL/GenBank/DDBJ databases">
        <authorList>
            <person name="Tagirdzhanova G."/>
        </authorList>
    </citation>
    <scope>NUCLEOTIDE SEQUENCE</scope>
</reference>
<feature type="domain" description="3CxxC-type" evidence="4">
    <location>
        <begin position="79"/>
        <end position="178"/>
    </location>
</feature>
<name>A0A8H3FVL1_9LECA</name>
<accession>A0A8H3FVL1</accession>
<organism evidence="5 6">
    <name type="scientific">Gomphillus americanus</name>
    <dbReference type="NCBI Taxonomy" id="1940652"/>
    <lineage>
        <taxon>Eukaryota</taxon>
        <taxon>Fungi</taxon>
        <taxon>Dikarya</taxon>
        <taxon>Ascomycota</taxon>
        <taxon>Pezizomycotina</taxon>
        <taxon>Lecanoromycetes</taxon>
        <taxon>OSLEUM clade</taxon>
        <taxon>Ostropomycetidae</taxon>
        <taxon>Ostropales</taxon>
        <taxon>Graphidaceae</taxon>
        <taxon>Gomphilloideae</taxon>
        <taxon>Gomphillus</taxon>
    </lineage>
</organism>
<keyword evidence="1" id="KW-0479">Metal-binding</keyword>
<keyword evidence="2" id="KW-0863">Zinc-finger</keyword>
<proteinExistence type="predicted"/>
<dbReference type="Pfam" id="PF13695">
    <property type="entry name" value="Zn_ribbon_3CxxC"/>
    <property type="match status" value="1"/>
</dbReference>
<dbReference type="OrthoDB" id="8121437at2759"/>
<comment type="caution">
    <text evidence="5">The sequence shown here is derived from an EMBL/GenBank/DDBJ whole genome shotgun (WGS) entry which is preliminary data.</text>
</comment>
<keyword evidence="6" id="KW-1185">Reference proteome</keyword>
<evidence type="ECO:0000256" key="3">
    <source>
        <dbReference type="ARBA" id="ARBA00022833"/>
    </source>
</evidence>
<dbReference type="InterPro" id="IPR027377">
    <property type="entry name" value="ZAR1/RTP1-5-like_Znf-3CxxC"/>
</dbReference>
<dbReference type="SMART" id="SM01328">
    <property type="entry name" value="zf-3CxxC"/>
    <property type="match status" value="1"/>
</dbReference>
<dbReference type="EMBL" id="CAJPDQ010000051">
    <property type="protein sequence ID" value="CAF9933041.1"/>
    <property type="molecule type" value="Genomic_DNA"/>
</dbReference>
<sequence>MEFLTSEIDSLTIANSDNAWTESKPRNRKTKHMKEQISESHQASYSYPEYHAYVSDEVPLMSWHGNAKRSSFIHEYDTNIMGSFTCTNARCKKNGWSSKKIAINIRYYYGNRYNAIVYNQRCKDCNSLGSMSVDISSYTERVAYRLNKWLGLPVETPQHSGESKGPHQKSLCEGCKAGHCSEGNTTKFWHK</sequence>
<dbReference type="AlphaFoldDB" id="A0A8H3FVL1"/>
<evidence type="ECO:0000256" key="1">
    <source>
        <dbReference type="ARBA" id="ARBA00022723"/>
    </source>
</evidence>